<proteinExistence type="inferred from homology"/>
<evidence type="ECO:0000256" key="4">
    <source>
        <dbReference type="ARBA" id="ARBA00024667"/>
    </source>
</evidence>
<dbReference type="Gene3D" id="1.10.287.370">
    <property type="match status" value="1"/>
</dbReference>
<dbReference type="GO" id="GO:0016272">
    <property type="term" value="C:prefoldin complex"/>
    <property type="evidence" value="ECO:0007669"/>
    <property type="project" value="InterPro"/>
</dbReference>
<dbReference type="AlphaFoldDB" id="A0A1A9W1C4"/>
<dbReference type="GO" id="GO:0051082">
    <property type="term" value="F:unfolded protein binding"/>
    <property type="evidence" value="ECO:0007669"/>
    <property type="project" value="InterPro"/>
</dbReference>
<evidence type="ECO:0000256" key="1">
    <source>
        <dbReference type="ARBA" id="ARBA00008045"/>
    </source>
</evidence>
<dbReference type="InterPro" id="IPR027235">
    <property type="entry name" value="PFD2"/>
</dbReference>
<dbReference type="Proteomes" id="UP000091820">
    <property type="component" value="Unassembled WGS sequence"/>
</dbReference>
<keyword evidence="5" id="KW-0175">Coiled coil</keyword>
<feature type="coiled-coil region" evidence="5">
    <location>
        <begin position="2"/>
        <end position="36"/>
    </location>
</feature>
<evidence type="ECO:0000256" key="3">
    <source>
        <dbReference type="ARBA" id="ARBA00023186"/>
    </source>
</evidence>
<dbReference type="CDD" id="cd23163">
    <property type="entry name" value="Prefoldin_2"/>
    <property type="match status" value="1"/>
</dbReference>
<name>A0A1A9W1C4_9MUSC</name>
<dbReference type="GO" id="GO:0006457">
    <property type="term" value="P:protein folding"/>
    <property type="evidence" value="ECO:0007669"/>
    <property type="project" value="InterPro"/>
</dbReference>
<dbReference type="FunFam" id="1.10.287.370:FF:000002">
    <property type="entry name" value="Prefoldin subunit 2"/>
    <property type="match status" value="1"/>
</dbReference>
<comment type="subunit">
    <text evidence="2">Heterohexamer of two PFD-alpha type and four PFD-beta type subunits.</text>
</comment>
<reference evidence="7" key="1">
    <citation type="submission" date="2014-03" db="EMBL/GenBank/DDBJ databases">
        <authorList>
            <person name="Aksoy S."/>
            <person name="Warren W."/>
            <person name="Wilson R.K."/>
        </authorList>
    </citation>
    <scope>NUCLEOTIDE SEQUENCE [LARGE SCALE GENOMIC DNA]</scope>
    <source>
        <strain evidence="7">IAEA</strain>
    </source>
</reference>
<dbReference type="Pfam" id="PF01920">
    <property type="entry name" value="Prefoldin_2"/>
    <property type="match status" value="1"/>
</dbReference>
<dbReference type="STRING" id="37001.A0A1A9W1C4"/>
<dbReference type="InterPro" id="IPR009053">
    <property type="entry name" value="Prefoldin"/>
</dbReference>
<dbReference type="VEuPathDB" id="VectorBase:GBRI002731"/>
<accession>A0A1A9W1C4</accession>
<organism evidence="6 7">
    <name type="scientific">Glossina brevipalpis</name>
    <dbReference type="NCBI Taxonomy" id="37001"/>
    <lineage>
        <taxon>Eukaryota</taxon>
        <taxon>Metazoa</taxon>
        <taxon>Ecdysozoa</taxon>
        <taxon>Arthropoda</taxon>
        <taxon>Hexapoda</taxon>
        <taxon>Insecta</taxon>
        <taxon>Pterygota</taxon>
        <taxon>Neoptera</taxon>
        <taxon>Endopterygota</taxon>
        <taxon>Diptera</taxon>
        <taxon>Brachycera</taxon>
        <taxon>Muscomorpha</taxon>
        <taxon>Hippoboscoidea</taxon>
        <taxon>Glossinidae</taxon>
        <taxon>Glossina</taxon>
    </lineage>
</organism>
<sequence length="122" mass="14219">MSSEQIKNAKLIENEFQQLRNEQRNLVDNLGTLEMDLKEHKNVIETLKTVDPDRKCFRLIDGLLCERTVRVVMPQLIENKDLLEKNITKVTEDIIKKGEQINKYKQEHNIKFRGERAAGAGE</sequence>
<keyword evidence="7" id="KW-1185">Reference proteome</keyword>
<reference evidence="6" key="2">
    <citation type="submission" date="2020-05" db="UniProtKB">
        <authorList>
            <consortium name="EnsemblMetazoa"/>
        </authorList>
    </citation>
    <scope>IDENTIFICATION</scope>
    <source>
        <strain evidence="6">IAEA</strain>
    </source>
</reference>
<evidence type="ECO:0000256" key="5">
    <source>
        <dbReference type="SAM" id="Coils"/>
    </source>
</evidence>
<protein>
    <recommendedName>
        <fullName evidence="8">Prefoldin subunit 2</fullName>
    </recommendedName>
</protein>
<comment type="similarity">
    <text evidence="1">Belongs to the prefoldin subunit beta family.</text>
</comment>
<evidence type="ECO:0000256" key="2">
    <source>
        <dbReference type="ARBA" id="ARBA00011695"/>
    </source>
</evidence>
<dbReference type="EnsemblMetazoa" id="GBRI002731-RA">
    <property type="protein sequence ID" value="GBRI002731-PA"/>
    <property type="gene ID" value="GBRI002731"/>
</dbReference>
<dbReference type="InterPro" id="IPR002777">
    <property type="entry name" value="PFD_beta-like"/>
</dbReference>
<comment type="function">
    <text evidence="4">Binds specifically to cytosolic chaperonin (c-CPN) and transfers target proteins to it. Binds to nascent polypeptide chain and promotes folding in an environment in which there are many competing pathways for nonnative proteins.</text>
</comment>
<dbReference type="SUPFAM" id="SSF46579">
    <property type="entry name" value="Prefoldin"/>
    <property type="match status" value="1"/>
</dbReference>
<keyword evidence="3" id="KW-0143">Chaperone</keyword>
<evidence type="ECO:0000313" key="7">
    <source>
        <dbReference type="Proteomes" id="UP000091820"/>
    </source>
</evidence>
<evidence type="ECO:0008006" key="8">
    <source>
        <dbReference type="Google" id="ProtNLM"/>
    </source>
</evidence>
<dbReference type="PANTHER" id="PTHR13303">
    <property type="entry name" value="PREFOLDIN SUBUNIT 2"/>
    <property type="match status" value="1"/>
</dbReference>
<evidence type="ECO:0000313" key="6">
    <source>
        <dbReference type="EnsemblMetazoa" id="GBRI002731-PA"/>
    </source>
</evidence>